<accession>A0A2Z2K6X7</accession>
<dbReference type="Proteomes" id="UP000249890">
    <property type="component" value="Chromosome"/>
</dbReference>
<name>A0A2Z2K6X7_9BACL</name>
<keyword evidence="2" id="KW-1185">Reference proteome</keyword>
<gene>
    <name evidence="1" type="ORF">B9T62_15440</name>
</gene>
<evidence type="ECO:0000313" key="1">
    <source>
        <dbReference type="EMBL" id="ASA22046.1"/>
    </source>
</evidence>
<evidence type="ECO:0000313" key="2">
    <source>
        <dbReference type="Proteomes" id="UP000249890"/>
    </source>
</evidence>
<proteinExistence type="predicted"/>
<reference evidence="1 2" key="1">
    <citation type="submission" date="2017-06" db="EMBL/GenBank/DDBJ databases">
        <title>Complete genome sequence of Paenibacillus donghaensis KCTC 13049T isolated from East Sea sediment, South Korea.</title>
        <authorList>
            <person name="Jung B.K."/>
            <person name="Hong S.-J."/>
            <person name="Shin J.-H."/>
        </authorList>
    </citation>
    <scope>NUCLEOTIDE SEQUENCE [LARGE SCALE GENOMIC DNA]</scope>
    <source>
        <strain evidence="1 2">KCTC 13049</strain>
    </source>
</reference>
<dbReference type="RefSeq" id="WP_087916051.1">
    <property type="nucleotide sequence ID" value="NZ_CP021780.1"/>
</dbReference>
<dbReference type="OrthoDB" id="9951644at2"/>
<dbReference type="KEGG" id="pdh:B9T62_15440"/>
<dbReference type="EMBL" id="CP021780">
    <property type="protein sequence ID" value="ASA22046.1"/>
    <property type="molecule type" value="Genomic_DNA"/>
</dbReference>
<dbReference type="AlphaFoldDB" id="A0A2Z2K6X7"/>
<organism evidence="1 2">
    <name type="scientific">Paenibacillus donghaensis</name>
    <dbReference type="NCBI Taxonomy" id="414771"/>
    <lineage>
        <taxon>Bacteria</taxon>
        <taxon>Bacillati</taxon>
        <taxon>Bacillota</taxon>
        <taxon>Bacilli</taxon>
        <taxon>Bacillales</taxon>
        <taxon>Paenibacillaceae</taxon>
        <taxon>Paenibacillus</taxon>
    </lineage>
</organism>
<protein>
    <submittedName>
        <fullName evidence="1">Uncharacterized protein</fullName>
    </submittedName>
</protein>
<sequence>MSKFNLNKDERLELIKRFMSGPFTLDEMVDFIKKLIELDIAKITEQAWKDKARQIIGSFRDGEGLRQIASYDASADNETRRMVYQVINSCMDPLILNKQMQGMVKRRDGSDKLIQKVQERLNQVADQADLFNFSDFDFDGSREEEAE</sequence>